<keyword evidence="4" id="KW-1185">Reference proteome</keyword>
<sequence length="115" mass="12833">MLFIDLLVLFVSSSFDAFFCIVVSAKIFIEPSVQFMCIFKNSSSLSGNCLWLSTTVFKSLNKLSDVQLDSVKFPYLKIGTIMADQHGINLQKSNKCFAIFGQNCMLSRSPVLLDS</sequence>
<feature type="chain" id="PRO_5026328163" evidence="2">
    <location>
        <begin position="18"/>
        <end position="115"/>
    </location>
</feature>
<accession>A0A6G0VNB0</accession>
<evidence type="ECO:0000256" key="1">
    <source>
        <dbReference type="SAM" id="Phobius"/>
    </source>
</evidence>
<proteinExistence type="predicted"/>
<keyword evidence="1" id="KW-0472">Membrane</keyword>
<feature type="signal peptide" evidence="2">
    <location>
        <begin position="1"/>
        <end position="17"/>
    </location>
</feature>
<keyword evidence="2" id="KW-0732">Signal</keyword>
<feature type="transmembrane region" description="Helical" evidence="1">
    <location>
        <begin position="6"/>
        <end position="29"/>
    </location>
</feature>
<comment type="caution">
    <text evidence="3">The sequence shown here is derived from an EMBL/GenBank/DDBJ whole genome shotgun (WGS) entry which is preliminary data.</text>
</comment>
<dbReference type="AlphaFoldDB" id="A0A6G0VNB0"/>
<reference evidence="3 4" key="1">
    <citation type="submission" date="2019-08" db="EMBL/GenBank/DDBJ databases">
        <title>Whole genome of Aphis craccivora.</title>
        <authorList>
            <person name="Voronova N.V."/>
            <person name="Shulinski R.S."/>
            <person name="Bandarenka Y.V."/>
            <person name="Zhorov D.G."/>
            <person name="Warner D."/>
        </authorList>
    </citation>
    <scope>NUCLEOTIDE SEQUENCE [LARGE SCALE GENOMIC DNA]</scope>
    <source>
        <strain evidence="3">180601</strain>
        <tissue evidence="3">Whole Body</tissue>
    </source>
</reference>
<evidence type="ECO:0000313" key="4">
    <source>
        <dbReference type="Proteomes" id="UP000478052"/>
    </source>
</evidence>
<dbReference type="Proteomes" id="UP000478052">
    <property type="component" value="Unassembled WGS sequence"/>
</dbReference>
<gene>
    <name evidence="3" type="ORF">FWK35_00038170</name>
</gene>
<evidence type="ECO:0000313" key="3">
    <source>
        <dbReference type="EMBL" id="KAF0702977.1"/>
    </source>
</evidence>
<organism evidence="3 4">
    <name type="scientific">Aphis craccivora</name>
    <name type="common">Cowpea aphid</name>
    <dbReference type="NCBI Taxonomy" id="307492"/>
    <lineage>
        <taxon>Eukaryota</taxon>
        <taxon>Metazoa</taxon>
        <taxon>Ecdysozoa</taxon>
        <taxon>Arthropoda</taxon>
        <taxon>Hexapoda</taxon>
        <taxon>Insecta</taxon>
        <taxon>Pterygota</taxon>
        <taxon>Neoptera</taxon>
        <taxon>Paraneoptera</taxon>
        <taxon>Hemiptera</taxon>
        <taxon>Sternorrhyncha</taxon>
        <taxon>Aphidomorpha</taxon>
        <taxon>Aphidoidea</taxon>
        <taxon>Aphididae</taxon>
        <taxon>Aphidini</taxon>
        <taxon>Aphis</taxon>
        <taxon>Aphis</taxon>
    </lineage>
</organism>
<evidence type="ECO:0000256" key="2">
    <source>
        <dbReference type="SAM" id="SignalP"/>
    </source>
</evidence>
<dbReference type="EMBL" id="VUJU01014078">
    <property type="protein sequence ID" value="KAF0702977.1"/>
    <property type="molecule type" value="Genomic_DNA"/>
</dbReference>
<name>A0A6G0VNB0_APHCR</name>
<keyword evidence="1" id="KW-1133">Transmembrane helix</keyword>
<keyword evidence="1" id="KW-0812">Transmembrane</keyword>
<protein>
    <submittedName>
        <fullName evidence="3">Uncharacterized protein</fullName>
    </submittedName>
</protein>